<comment type="function">
    <text evidence="1">Might act as an E3 ubiquitin-protein ligase, or as part of E3 complex, which accepts ubiquitin from specific E2 ubiquitin-conjugating enzymes and then transfers it to substrates.</text>
</comment>
<dbReference type="PROSITE" id="PS00518">
    <property type="entry name" value="ZF_RING_1"/>
    <property type="match status" value="2"/>
</dbReference>
<dbReference type="InterPro" id="IPR031127">
    <property type="entry name" value="E3_UB_ligase_RBR"/>
</dbReference>
<evidence type="ECO:0000313" key="9">
    <source>
        <dbReference type="Proteomes" id="UP001055439"/>
    </source>
</evidence>
<keyword evidence="3" id="KW-0479">Metal-binding</keyword>
<gene>
    <name evidence="8" type="ORF">MUK42_07152</name>
</gene>
<evidence type="ECO:0000256" key="1">
    <source>
        <dbReference type="ARBA" id="ARBA00003976"/>
    </source>
</evidence>
<evidence type="ECO:0000256" key="4">
    <source>
        <dbReference type="ARBA" id="ARBA00022771"/>
    </source>
</evidence>
<dbReference type="GO" id="GO:0016567">
    <property type="term" value="P:protein ubiquitination"/>
    <property type="evidence" value="ECO:0007669"/>
    <property type="project" value="InterPro"/>
</dbReference>
<protein>
    <submittedName>
        <fullName evidence="8">IBR domain</fullName>
    </submittedName>
</protein>
<keyword evidence="5" id="KW-0862">Zinc</keyword>
<sequence length="257" mass="28365">MADTPSLFSLVIHGDVLTGTLHSPAEWNDKLAEELQLQELLIASLGHSSCCTAANPLCRVCDRPTLLTEAPAKPACSHAVCSACLTLHVDRLLRRNVTNVRCPIAACRAVLVPDAHRELVPPKLFHRWIQAHRADNWGGGRVTDDRTRVFQLGGGKWRATLWMEGFPGEKRQRRDSSLQIFIQGEYDRDELLNLAGEALRSHGVDSNDPNGKKPVIEIGQASGSTEFYCNICMETKESSQRFDMRSCSHAFCGGCIG</sequence>
<dbReference type="SUPFAM" id="SSF57850">
    <property type="entry name" value="RING/U-box"/>
    <property type="match status" value="2"/>
</dbReference>
<dbReference type="OrthoDB" id="10009520at2759"/>
<keyword evidence="9" id="KW-1185">Reference proteome</keyword>
<accession>A0A9E7KTY6</accession>
<reference evidence="8" key="1">
    <citation type="submission" date="2022-05" db="EMBL/GenBank/DDBJ databases">
        <title>The Musa troglodytarum L. genome provides insights into the mechanism of non-climacteric behaviour and enrichment of carotenoids.</title>
        <authorList>
            <person name="Wang J."/>
        </authorList>
    </citation>
    <scope>NUCLEOTIDE SEQUENCE</scope>
    <source>
        <tissue evidence="8">Leaf</tissue>
    </source>
</reference>
<evidence type="ECO:0000313" key="8">
    <source>
        <dbReference type="EMBL" id="URE27394.1"/>
    </source>
</evidence>
<comment type="similarity">
    <text evidence="2">Belongs to the RBR family. Ariadne subfamily.</text>
</comment>
<evidence type="ECO:0000256" key="3">
    <source>
        <dbReference type="ARBA" id="ARBA00022723"/>
    </source>
</evidence>
<evidence type="ECO:0000256" key="2">
    <source>
        <dbReference type="ARBA" id="ARBA00005884"/>
    </source>
</evidence>
<dbReference type="GO" id="GO:0008270">
    <property type="term" value="F:zinc ion binding"/>
    <property type="evidence" value="ECO:0007669"/>
    <property type="project" value="UniProtKB-KW"/>
</dbReference>
<evidence type="ECO:0000256" key="6">
    <source>
        <dbReference type="PROSITE-ProRule" id="PRU00175"/>
    </source>
</evidence>
<dbReference type="PANTHER" id="PTHR11685">
    <property type="entry name" value="RBR FAMILY RING FINGER AND IBR DOMAIN-CONTAINING"/>
    <property type="match status" value="1"/>
</dbReference>
<dbReference type="InterPro" id="IPR013083">
    <property type="entry name" value="Znf_RING/FYVE/PHD"/>
</dbReference>
<dbReference type="Proteomes" id="UP001055439">
    <property type="component" value="Chromosome 8"/>
</dbReference>
<dbReference type="Gene3D" id="3.30.40.10">
    <property type="entry name" value="Zinc/RING finger domain, C3HC4 (zinc finger)"/>
    <property type="match status" value="2"/>
</dbReference>
<feature type="domain" description="RING-type" evidence="7">
    <location>
        <begin position="58"/>
        <end position="104"/>
    </location>
</feature>
<organism evidence="8 9">
    <name type="scientific">Musa troglodytarum</name>
    <name type="common">fe'i banana</name>
    <dbReference type="NCBI Taxonomy" id="320322"/>
    <lineage>
        <taxon>Eukaryota</taxon>
        <taxon>Viridiplantae</taxon>
        <taxon>Streptophyta</taxon>
        <taxon>Embryophyta</taxon>
        <taxon>Tracheophyta</taxon>
        <taxon>Spermatophyta</taxon>
        <taxon>Magnoliopsida</taxon>
        <taxon>Liliopsida</taxon>
        <taxon>Zingiberales</taxon>
        <taxon>Musaceae</taxon>
        <taxon>Musa</taxon>
    </lineage>
</organism>
<keyword evidence="4 6" id="KW-0863">Zinc-finger</keyword>
<dbReference type="InterPro" id="IPR017907">
    <property type="entry name" value="Znf_RING_CS"/>
</dbReference>
<dbReference type="EMBL" id="CP097510">
    <property type="protein sequence ID" value="URE27394.1"/>
    <property type="molecule type" value="Genomic_DNA"/>
</dbReference>
<evidence type="ECO:0000256" key="5">
    <source>
        <dbReference type="ARBA" id="ARBA00022833"/>
    </source>
</evidence>
<proteinExistence type="inferred from homology"/>
<dbReference type="GO" id="GO:0004842">
    <property type="term" value="F:ubiquitin-protein transferase activity"/>
    <property type="evidence" value="ECO:0007669"/>
    <property type="project" value="InterPro"/>
</dbReference>
<dbReference type="AlphaFoldDB" id="A0A9E7KTY6"/>
<name>A0A9E7KTY6_9LILI</name>
<evidence type="ECO:0000259" key="7">
    <source>
        <dbReference type="PROSITE" id="PS50089"/>
    </source>
</evidence>
<dbReference type="PROSITE" id="PS50089">
    <property type="entry name" value="ZF_RING_2"/>
    <property type="match status" value="1"/>
</dbReference>
<dbReference type="InterPro" id="IPR001841">
    <property type="entry name" value="Znf_RING"/>
</dbReference>